<evidence type="ECO:0000256" key="1">
    <source>
        <dbReference type="ARBA" id="ARBA00004370"/>
    </source>
</evidence>
<dbReference type="InterPro" id="IPR032675">
    <property type="entry name" value="LRR_dom_sf"/>
</dbReference>
<sequence length="542" mass="59677">MKLLFLSYNNFSGSLPSSISLLDRLWRLDVSNNFFTGQIPYSLNSLSHLLTLRLENNVFTGTIAQLNITSLQDFNASGNHLTGAIPGSLSKFPASAFASNVVLCGNPLPSCKNIISNPTTPGGIVNSNPVTQDPSVVPSTPSSKPESSQNTKKSSNRLSRGAVIAIVVGDFAVLLLIACIFIWYYWRKYSKKMVDGKPSKRLETEKIVYSSSPYQHPSSSAERGKLVFFEGTRQFELEDLLRASAEMLGKGSFGTAYKAVLEDGNVVAVKRLKEVQGSGKRDFEQHMELVGRLRHLNLVSLKAYYYARDEKLLVYDYMANGSLYFLLHGNRGPGRTPLDWTTRMKIAVGAARGLAFIHHSCKSPKLAHGNIKSSNILLDKSGNACISDFGLAVLITPASAASRTAGYRAPEQADTRKISQKADVYSFGVLLLELLTGKAPFHPQSLDEGIDLPKWVQSVVREEWTAEVFDLELMRYKNIEEELVGMLQIAMVCVSVSPEQRPKMSHVVKMIEDIRGEQSPTHESFDSLSQSPSVSEDTGTSH</sequence>
<reference evidence="13 14" key="1">
    <citation type="journal article" date="2021" name="Nat. Plants">
        <title>The Taxus genome provides insights into paclitaxel biosynthesis.</title>
        <authorList>
            <person name="Xiong X."/>
            <person name="Gou J."/>
            <person name="Liao Q."/>
            <person name="Li Y."/>
            <person name="Zhou Q."/>
            <person name="Bi G."/>
            <person name="Li C."/>
            <person name="Du R."/>
            <person name="Wang X."/>
            <person name="Sun T."/>
            <person name="Guo L."/>
            <person name="Liang H."/>
            <person name="Lu P."/>
            <person name="Wu Y."/>
            <person name="Zhang Z."/>
            <person name="Ro D.K."/>
            <person name="Shang Y."/>
            <person name="Huang S."/>
            <person name="Yan J."/>
        </authorList>
    </citation>
    <scope>NUCLEOTIDE SEQUENCE [LARGE SCALE GENOMIC DNA]</scope>
    <source>
        <strain evidence="13">Ta-2019</strain>
    </source>
</reference>
<evidence type="ECO:0000256" key="11">
    <source>
        <dbReference type="SAM" id="Phobius"/>
    </source>
</evidence>
<feature type="compositionally biased region" description="Polar residues" evidence="10">
    <location>
        <begin position="518"/>
        <end position="542"/>
    </location>
</feature>
<dbReference type="SUPFAM" id="SSF56112">
    <property type="entry name" value="Protein kinase-like (PK-like)"/>
    <property type="match status" value="1"/>
</dbReference>
<dbReference type="Gene3D" id="3.80.10.10">
    <property type="entry name" value="Ribonuclease Inhibitor"/>
    <property type="match status" value="1"/>
</dbReference>
<keyword evidence="2" id="KW-0433">Leucine-rich repeat</keyword>
<evidence type="ECO:0000256" key="7">
    <source>
        <dbReference type="ARBA" id="ARBA00022989"/>
    </source>
</evidence>
<name>A0AA38FL77_TAXCH</name>
<dbReference type="FunFam" id="3.30.200.20:FF:000307">
    <property type="entry name" value="pollen receptor-like kinase 1"/>
    <property type="match status" value="1"/>
</dbReference>
<dbReference type="GO" id="GO:0004672">
    <property type="term" value="F:protein kinase activity"/>
    <property type="evidence" value="ECO:0007669"/>
    <property type="project" value="InterPro"/>
</dbReference>
<protein>
    <recommendedName>
        <fullName evidence="12">Protein kinase domain-containing protein</fullName>
    </recommendedName>
</protein>
<evidence type="ECO:0000256" key="5">
    <source>
        <dbReference type="ARBA" id="ARBA00022741"/>
    </source>
</evidence>
<evidence type="ECO:0000256" key="4">
    <source>
        <dbReference type="ARBA" id="ARBA00022737"/>
    </source>
</evidence>
<feature type="compositionally biased region" description="Low complexity" evidence="10">
    <location>
        <begin position="129"/>
        <end position="148"/>
    </location>
</feature>
<keyword evidence="3 11" id="KW-0812">Transmembrane</keyword>
<dbReference type="InterPro" id="IPR011009">
    <property type="entry name" value="Kinase-like_dom_sf"/>
</dbReference>
<dbReference type="GO" id="GO:0016020">
    <property type="term" value="C:membrane"/>
    <property type="evidence" value="ECO:0007669"/>
    <property type="project" value="UniProtKB-SubCell"/>
</dbReference>
<accession>A0AA38FL77</accession>
<dbReference type="Pfam" id="PF00069">
    <property type="entry name" value="Pkinase"/>
    <property type="match status" value="1"/>
</dbReference>
<evidence type="ECO:0000256" key="10">
    <source>
        <dbReference type="SAM" id="MobiDB-lite"/>
    </source>
</evidence>
<evidence type="ECO:0000256" key="3">
    <source>
        <dbReference type="ARBA" id="ARBA00022692"/>
    </source>
</evidence>
<dbReference type="PANTHER" id="PTHR48010:SF90">
    <property type="entry name" value="OS07G0574100 PROTEIN"/>
    <property type="match status" value="1"/>
</dbReference>
<evidence type="ECO:0000256" key="6">
    <source>
        <dbReference type="ARBA" id="ARBA00022840"/>
    </source>
</evidence>
<keyword evidence="6 9" id="KW-0067">ATP-binding</keyword>
<dbReference type="InterPro" id="IPR050994">
    <property type="entry name" value="At_inactive_RLKs"/>
</dbReference>
<dbReference type="PROSITE" id="PS00107">
    <property type="entry name" value="PROTEIN_KINASE_ATP"/>
    <property type="match status" value="1"/>
</dbReference>
<evidence type="ECO:0000313" key="14">
    <source>
        <dbReference type="Proteomes" id="UP000824469"/>
    </source>
</evidence>
<keyword evidence="14" id="KW-1185">Reference proteome</keyword>
<gene>
    <name evidence="13" type="ORF">KI387_010646</name>
</gene>
<dbReference type="Proteomes" id="UP000824469">
    <property type="component" value="Unassembled WGS sequence"/>
</dbReference>
<dbReference type="InterPro" id="IPR001611">
    <property type="entry name" value="Leu-rich_rpt"/>
</dbReference>
<dbReference type="OMA" id="PNATLFW"/>
<keyword evidence="8 11" id="KW-0472">Membrane</keyword>
<keyword evidence="5 9" id="KW-0547">Nucleotide-binding</keyword>
<dbReference type="InterPro" id="IPR017441">
    <property type="entry name" value="Protein_kinase_ATP_BS"/>
</dbReference>
<evidence type="ECO:0000313" key="13">
    <source>
        <dbReference type="EMBL" id="KAH9306242.1"/>
    </source>
</evidence>
<feature type="region of interest" description="Disordered" evidence="10">
    <location>
        <begin position="122"/>
        <end position="154"/>
    </location>
</feature>
<feature type="transmembrane region" description="Helical" evidence="11">
    <location>
        <begin position="162"/>
        <end position="186"/>
    </location>
</feature>
<dbReference type="SUPFAM" id="SSF52058">
    <property type="entry name" value="L domain-like"/>
    <property type="match status" value="1"/>
</dbReference>
<feature type="region of interest" description="Disordered" evidence="10">
    <location>
        <begin position="517"/>
        <end position="542"/>
    </location>
</feature>
<evidence type="ECO:0000256" key="2">
    <source>
        <dbReference type="ARBA" id="ARBA00022614"/>
    </source>
</evidence>
<dbReference type="PANTHER" id="PTHR48010">
    <property type="entry name" value="OS05G0588300 PROTEIN"/>
    <property type="match status" value="1"/>
</dbReference>
<dbReference type="PROSITE" id="PS50011">
    <property type="entry name" value="PROTEIN_KINASE_DOM"/>
    <property type="match status" value="1"/>
</dbReference>
<dbReference type="CDD" id="cd14066">
    <property type="entry name" value="STKc_IRAK"/>
    <property type="match status" value="1"/>
</dbReference>
<organism evidence="13 14">
    <name type="scientific">Taxus chinensis</name>
    <name type="common">Chinese yew</name>
    <name type="synonym">Taxus wallichiana var. chinensis</name>
    <dbReference type="NCBI Taxonomy" id="29808"/>
    <lineage>
        <taxon>Eukaryota</taxon>
        <taxon>Viridiplantae</taxon>
        <taxon>Streptophyta</taxon>
        <taxon>Embryophyta</taxon>
        <taxon>Tracheophyta</taxon>
        <taxon>Spermatophyta</taxon>
        <taxon>Pinopsida</taxon>
        <taxon>Pinidae</taxon>
        <taxon>Conifers II</taxon>
        <taxon>Cupressales</taxon>
        <taxon>Taxaceae</taxon>
        <taxon>Taxus</taxon>
    </lineage>
</organism>
<comment type="subcellular location">
    <subcellularLocation>
        <location evidence="1">Membrane</location>
    </subcellularLocation>
</comment>
<comment type="caution">
    <text evidence="13">The sequence shown here is derived from an EMBL/GenBank/DDBJ whole genome shotgun (WGS) entry which is preliminary data.</text>
</comment>
<keyword evidence="4" id="KW-0677">Repeat</keyword>
<evidence type="ECO:0000256" key="9">
    <source>
        <dbReference type="PROSITE-ProRule" id="PRU10141"/>
    </source>
</evidence>
<dbReference type="AlphaFoldDB" id="A0AA38FL77"/>
<dbReference type="EMBL" id="JAHRHJ020000008">
    <property type="protein sequence ID" value="KAH9306242.1"/>
    <property type="molecule type" value="Genomic_DNA"/>
</dbReference>
<dbReference type="Gene3D" id="1.10.510.10">
    <property type="entry name" value="Transferase(Phosphotransferase) domain 1"/>
    <property type="match status" value="1"/>
</dbReference>
<feature type="domain" description="Protein kinase" evidence="12">
    <location>
        <begin position="242"/>
        <end position="525"/>
    </location>
</feature>
<dbReference type="Gene3D" id="3.30.200.20">
    <property type="entry name" value="Phosphorylase Kinase, domain 1"/>
    <property type="match status" value="1"/>
</dbReference>
<dbReference type="InterPro" id="IPR000719">
    <property type="entry name" value="Prot_kinase_dom"/>
</dbReference>
<dbReference type="FunFam" id="1.10.510.10:FF:000095">
    <property type="entry name" value="protein STRUBBELIG-RECEPTOR FAMILY 8"/>
    <property type="match status" value="1"/>
</dbReference>
<evidence type="ECO:0000256" key="8">
    <source>
        <dbReference type="ARBA" id="ARBA00023136"/>
    </source>
</evidence>
<evidence type="ECO:0000259" key="12">
    <source>
        <dbReference type="PROSITE" id="PS50011"/>
    </source>
</evidence>
<proteinExistence type="predicted"/>
<feature type="binding site" evidence="9">
    <location>
        <position position="270"/>
    </location>
    <ligand>
        <name>ATP</name>
        <dbReference type="ChEBI" id="CHEBI:30616"/>
    </ligand>
</feature>
<dbReference type="GO" id="GO:0005524">
    <property type="term" value="F:ATP binding"/>
    <property type="evidence" value="ECO:0007669"/>
    <property type="project" value="UniProtKB-UniRule"/>
</dbReference>
<keyword evidence="7 11" id="KW-1133">Transmembrane helix</keyword>
<dbReference type="Pfam" id="PF00560">
    <property type="entry name" value="LRR_1"/>
    <property type="match status" value="3"/>
</dbReference>